<reference evidence="5 6" key="1">
    <citation type="submission" date="2020-01" db="EMBL/GenBank/DDBJ databases">
        <title>Insect and environment-associated Actinomycetes.</title>
        <authorList>
            <person name="Currrie C."/>
            <person name="Chevrette M."/>
            <person name="Carlson C."/>
            <person name="Stubbendieck R."/>
            <person name="Wendt-Pienkowski E."/>
        </authorList>
    </citation>
    <scope>NUCLEOTIDE SEQUENCE [LARGE SCALE GENOMIC DNA]</scope>
    <source>
        <strain evidence="5 6">SID8386</strain>
    </source>
</reference>
<sequence>MPGWVLGLFLEKHPPPEVLSLAHTLLFFGIAQQYLKGAQNVCVGLLRGLGNTKSGFRATLLGYWVIGIPVMVLCGFGLSLAGPGIWLGLCFGFGATAVLLLRKFSRELASTPALSAVPGRT</sequence>
<proteinExistence type="inferred from homology"/>
<evidence type="ECO:0000313" key="6">
    <source>
        <dbReference type="Proteomes" id="UP000470404"/>
    </source>
</evidence>
<feature type="transmembrane region" description="Helical" evidence="4">
    <location>
        <begin position="56"/>
        <end position="78"/>
    </location>
</feature>
<evidence type="ECO:0000256" key="4">
    <source>
        <dbReference type="SAM" id="Phobius"/>
    </source>
</evidence>
<keyword evidence="4" id="KW-0812">Transmembrane</keyword>
<protein>
    <recommendedName>
        <fullName evidence="3">Multidrug-efflux transporter</fullName>
    </recommendedName>
</protein>
<evidence type="ECO:0000313" key="5">
    <source>
        <dbReference type="EMBL" id="NEC55833.1"/>
    </source>
</evidence>
<gene>
    <name evidence="5" type="ORF">G3I59_09590</name>
</gene>
<keyword evidence="6" id="KW-1185">Reference proteome</keyword>
<keyword evidence="4" id="KW-1133">Transmembrane helix</keyword>
<dbReference type="PANTHER" id="PTHR43298:SF2">
    <property type="entry name" value="FMN_FAD EXPORTER YEEO-RELATED"/>
    <property type="match status" value="1"/>
</dbReference>
<comment type="similarity">
    <text evidence="1">Belongs to the multi antimicrobial extrusion (MATE) (TC 2.A.66.1) family.</text>
</comment>
<dbReference type="RefSeq" id="WP_067581031.1">
    <property type="nucleotide sequence ID" value="NZ_JAAGNC010000061.1"/>
</dbReference>
<keyword evidence="2" id="KW-0813">Transport</keyword>
<dbReference type="PANTHER" id="PTHR43298">
    <property type="entry name" value="MULTIDRUG RESISTANCE PROTEIN NORM-RELATED"/>
    <property type="match status" value="1"/>
</dbReference>
<dbReference type="EMBL" id="JAAGNC010000061">
    <property type="protein sequence ID" value="NEC55833.1"/>
    <property type="molecule type" value="Genomic_DNA"/>
</dbReference>
<evidence type="ECO:0000256" key="1">
    <source>
        <dbReference type="ARBA" id="ARBA00010199"/>
    </source>
</evidence>
<dbReference type="Proteomes" id="UP000470404">
    <property type="component" value="Unassembled WGS sequence"/>
</dbReference>
<feature type="transmembrane region" description="Helical" evidence="4">
    <location>
        <begin position="84"/>
        <end position="101"/>
    </location>
</feature>
<organism evidence="5 6">
    <name type="scientific">Amycolatopsis rubida</name>
    <dbReference type="NCBI Taxonomy" id="112413"/>
    <lineage>
        <taxon>Bacteria</taxon>
        <taxon>Bacillati</taxon>
        <taxon>Actinomycetota</taxon>
        <taxon>Actinomycetes</taxon>
        <taxon>Pseudonocardiales</taxon>
        <taxon>Pseudonocardiaceae</taxon>
        <taxon>Amycolatopsis</taxon>
    </lineage>
</organism>
<comment type="caution">
    <text evidence="5">The sequence shown here is derived from an EMBL/GenBank/DDBJ whole genome shotgun (WGS) entry which is preliminary data.</text>
</comment>
<evidence type="ECO:0000256" key="3">
    <source>
        <dbReference type="ARBA" id="ARBA00031636"/>
    </source>
</evidence>
<accession>A0ABX0BQH5</accession>
<name>A0ABX0BQH5_9PSEU</name>
<keyword evidence="4" id="KW-0472">Membrane</keyword>
<evidence type="ECO:0000256" key="2">
    <source>
        <dbReference type="ARBA" id="ARBA00022448"/>
    </source>
</evidence>
<dbReference type="InterPro" id="IPR050222">
    <property type="entry name" value="MATE_MdtK"/>
</dbReference>